<dbReference type="Proteomes" id="UP000515125">
    <property type="component" value="Unplaced"/>
</dbReference>
<dbReference type="PANTHER" id="PTHR10772">
    <property type="entry name" value="10 KDA HEAT SHOCK PROTEIN"/>
    <property type="match status" value="1"/>
</dbReference>
<evidence type="ECO:0000256" key="1">
    <source>
        <dbReference type="ARBA" id="ARBA00006975"/>
    </source>
</evidence>
<dbReference type="GO" id="GO:0046872">
    <property type="term" value="F:metal ion binding"/>
    <property type="evidence" value="ECO:0007669"/>
    <property type="project" value="TreeGrafter"/>
</dbReference>
<dbReference type="Gene3D" id="2.30.33.40">
    <property type="entry name" value="GroES chaperonin"/>
    <property type="match status" value="2"/>
</dbReference>
<evidence type="ECO:0000256" key="3">
    <source>
        <dbReference type="ARBA" id="ARBA00031971"/>
    </source>
</evidence>
<dbReference type="CDD" id="cd00320">
    <property type="entry name" value="cpn10"/>
    <property type="match status" value="2"/>
</dbReference>
<dbReference type="OrthoDB" id="184876at2759"/>
<evidence type="ECO:0000256" key="2">
    <source>
        <dbReference type="ARBA" id="ARBA00023186"/>
    </source>
</evidence>
<protein>
    <recommendedName>
        <fullName evidence="4">20 kDa chaperonin, chloroplastic</fullName>
    </recommendedName>
    <alternativeName>
        <fullName evidence="3">Chaperonin 10</fullName>
    </alternativeName>
    <alternativeName>
        <fullName evidence="5">Protein Cpn21</fullName>
    </alternativeName>
</protein>
<dbReference type="RefSeq" id="XP_026194436.1">
    <property type="nucleotide sequence ID" value="XM_026338651.1"/>
</dbReference>
<feature type="signal peptide" evidence="7">
    <location>
        <begin position="1"/>
        <end position="20"/>
    </location>
</feature>
<dbReference type="SUPFAM" id="SSF50129">
    <property type="entry name" value="GroES-like"/>
    <property type="match status" value="2"/>
</dbReference>
<evidence type="ECO:0000313" key="9">
    <source>
        <dbReference type="RefSeq" id="XP_026194436.1"/>
    </source>
</evidence>
<dbReference type="FunFam" id="2.30.33.40:FF:000001">
    <property type="entry name" value="10 kDa chaperonin"/>
    <property type="match status" value="1"/>
</dbReference>
<proteinExistence type="inferred from homology"/>
<dbReference type="AlphaFoldDB" id="A0A6P6S2R6"/>
<comment type="similarity">
    <text evidence="1 6">Belongs to the GroES chaperonin family.</text>
</comment>
<keyword evidence="2 6" id="KW-0143">Chaperone</keyword>
<evidence type="ECO:0000256" key="5">
    <source>
        <dbReference type="ARBA" id="ARBA00079398"/>
    </source>
</evidence>
<dbReference type="GeneID" id="34618208"/>
<dbReference type="GO" id="GO:0051087">
    <property type="term" value="F:protein-folding chaperone binding"/>
    <property type="evidence" value="ECO:0007669"/>
    <property type="project" value="TreeGrafter"/>
</dbReference>
<keyword evidence="7" id="KW-0732">Signal</keyword>
<dbReference type="Pfam" id="PF00166">
    <property type="entry name" value="Cpn10"/>
    <property type="match status" value="2"/>
</dbReference>
<organism evidence="8 9">
    <name type="scientific">Cyclospora cayetanensis</name>
    <dbReference type="NCBI Taxonomy" id="88456"/>
    <lineage>
        <taxon>Eukaryota</taxon>
        <taxon>Sar</taxon>
        <taxon>Alveolata</taxon>
        <taxon>Apicomplexa</taxon>
        <taxon>Conoidasida</taxon>
        <taxon>Coccidia</taxon>
        <taxon>Eucoccidiorida</taxon>
        <taxon>Eimeriorina</taxon>
        <taxon>Eimeriidae</taxon>
        <taxon>Cyclospora</taxon>
    </lineage>
</organism>
<sequence length="299" mass="31380">MKAGRCRMLPLLLGVAAAAAAVQQAATFAFSQSSQILRGMTAAAPPPLQALTPTTAASAASAAAAPHGHAAASSCVAFTAAGTAISSSSKHTLEGEAIRGSLQPLRGMVLIEKVEAEAKTRGGLLLPVESRKEQIIGKVLASGAGEFLPETGKRVPVDVNVGDFVVFSKHSGENLKYDGAECVLLSAEELLAKVLNPNTWQAADIKPLGDTVFVRVLKPSEKSTGGLLLMPQQQHRLLQQAEVVATGPGRLNKQQTRIPVEVFPGERVVYSSYAEEAAQLKIGDDVFAFVRAHEIAAKW</sequence>
<dbReference type="GO" id="GO:0044183">
    <property type="term" value="F:protein folding chaperone"/>
    <property type="evidence" value="ECO:0007669"/>
    <property type="project" value="InterPro"/>
</dbReference>
<evidence type="ECO:0000256" key="4">
    <source>
        <dbReference type="ARBA" id="ARBA00073031"/>
    </source>
</evidence>
<accession>A0A6P6S2R6</accession>
<dbReference type="InterPro" id="IPR020818">
    <property type="entry name" value="Chaperonin_GroES"/>
</dbReference>
<dbReference type="GO" id="GO:0051082">
    <property type="term" value="F:unfolded protein binding"/>
    <property type="evidence" value="ECO:0007669"/>
    <property type="project" value="TreeGrafter"/>
</dbReference>
<dbReference type="InterPro" id="IPR037124">
    <property type="entry name" value="Chaperonin_GroES_sf"/>
</dbReference>
<reference evidence="9" key="1">
    <citation type="submission" date="2025-08" db="UniProtKB">
        <authorList>
            <consortium name="RefSeq"/>
        </authorList>
    </citation>
    <scope>IDENTIFICATION</scope>
</reference>
<dbReference type="GO" id="GO:0005739">
    <property type="term" value="C:mitochondrion"/>
    <property type="evidence" value="ECO:0007669"/>
    <property type="project" value="TreeGrafter"/>
</dbReference>
<dbReference type="PRINTS" id="PR00297">
    <property type="entry name" value="CHAPERONIN10"/>
</dbReference>
<dbReference type="GO" id="GO:0005524">
    <property type="term" value="F:ATP binding"/>
    <property type="evidence" value="ECO:0007669"/>
    <property type="project" value="InterPro"/>
</dbReference>
<dbReference type="HAMAP" id="MF_00580">
    <property type="entry name" value="CH10"/>
    <property type="match status" value="1"/>
</dbReference>
<evidence type="ECO:0000313" key="8">
    <source>
        <dbReference type="Proteomes" id="UP000515125"/>
    </source>
</evidence>
<keyword evidence="8" id="KW-1185">Reference proteome</keyword>
<gene>
    <name evidence="9" type="primary">LOC34618208</name>
</gene>
<feature type="chain" id="PRO_5028289745" description="20 kDa chaperonin, chloroplastic" evidence="7">
    <location>
        <begin position="21"/>
        <end position="299"/>
    </location>
</feature>
<dbReference type="SMART" id="SM00883">
    <property type="entry name" value="Cpn10"/>
    <property type="match status" value="2"/>
</dbReference>
<dbReference type="InterPro" id="IPR011032">
    <property type="entry name" value="GroES-like_sf"/>
</dbReference>
<name>A0A6P6S2R6_9EIME</name>
<evidence type="ECO:0000256" key="7">
    <source>
        <dbReference type="SAM" id="SignalP"/>
    </source>
</evidence>
<dbReference type="PANTHER" id="PTHR10772:SF63">
    <property type="entry name" value="20 KDA CHAPERONIN, CHLOROPLASTIC"/>
    <property type="match status" value="1"/>
</dbReference>
<evidence type="ECO:0000256" key="6">
    <source>
        <dbReference type="RuleBase" id="RU003479"/>
    </source>
</evidence>